<accession>A0A5J4X4J2</accession>
<protein>
    <submittedName>
        <fullName evidence="2">Uncharacterized protein</fullName>
    </submittedName>
</protein>
<dbReference type="Proteomes" id="UP000324800">
    <property type="component" value="Unassembled WGS sequence"/>
</dbReference>
<gene>
    <name evidence="2" type="ORF">EZS28_002338</name>
</gene>
<organism evidence="2 3">
    <name type="scientific">Streblomastix strix</name>
    <dbReference type="NCBI Taxonomy" id="222440"/>
    <lineage>
        <taxon>Eukaryota</taxon>
        <taxon>Metamonada</taxon>
        <taxon>Preaxostyla</taxon>
        <taxon>Oxymonadida</taxon>
        <taxon>Streblomastigidae</taxon>
        <taxon>Streblomastix</taxon>
    </lineage>
</organism>
<evidence type="ECO:0000313" key="2">
    <source>
        <dbReference type="EMBL" id="KAA6402138.1"/>
    </source>
</evidence>
<feature type="region of interest" description="Disordered" evidence="1">
    <location>
        <begin position="42"/>
        <end position="61"/>
    </location>
</feature>
<proteinExistence type="predicted"/>
<sequence length="270" mass="29341">MSNVSKGDYAYNAEDLLVWIYDTSWYETDQIVADQVTPASDSIRQESFETSNTAKDTATGEEGVANTYARSDHTHHVNLSNGLTYDGNITATKFIRTGELATTILCAISNSTTVDSKFSRTYSSGAVGYIRLCVFPKRTSTGALYISFQVYCCTNAIIFLGYNPNQTAGTISSQRSIVSTPTGELRVEVGEQFLQDNQVLMISADGNTLTFNGAVISGTDVQNNGDSSITYSKGKAVQWDINSTNTGGLYANGQNLYWNARTVLFSNVSQ</sequence>
<comment type="caution">
    <text evidence="2">The sequence shown here is derived from an EMBL/GenBank/DDBJ whole genome shotgun (WGS) entry which is preliminary data.</text>
</comment>
<evidence type="ECO:0000313" key="3">
    <source>
        <dbReference type="Proteomes" id="UP000324800"/>
    </source>
</evidence>
<name>A0A5J4X4J2_9EUKA</name>
<reference evidence="2 3" key="1">
    <citation type="submission" date="2019-03" db="EMBL/GenBank/DDBJ databases">
        <title>Single cell metagenomics reveals metabolic interactions within the superorganism composed of flagellate Streblomastix strix and complex community of Bacteroidetes bacteria on its surface.</title>
        <authorList>
            <person name="Treitli S.C."/>
            <person name="Kolisko M."/>
            <person name="Husnik F."/>
            <person name="Keeling P."/>
            <person name="Hampl V."/>
        </authorList>
    </citation>
    <scope>NUCLEOTIDE SEQUENCE [LARGE SCALE GENOMIC DNA]</scope>
    <source>
        <strain evidence="2">ST1C</strain>
    </source>
</reference>
<evidence type="ECO:0000256" key="1">
    <source>
        <dbReference type="SAM" id="MobiDB-lite"/>
    </source>
</evidence>
<dbReference type="AlphaFoldDB" id="A0A5J4X4J2"/>
<dbReference type="EMBL" id="SNRW01000281">
    <property type="protein sequence ID" value="KAA6402138.1"/>
    <property type="molecule type" value="Genomic_DNA"/>
</dbReference>